<keyword evidence="3" id="KW-1185">Reference proteome</keyword>
<evidence type="ECO:0000313" key="3">
    <source>
        <dbReference type="Proteomes" id="UP000077177"/>
    </source>
</evidence>
<reference evidence="2 3" key="2">
    <citation type="journal article" date="2016" name="Int. J. Syst. Evol. Microbiol.">
        <title>Flavisolibacter tropicus sp. nov., isolated from tropical soil.</title>
        <authorList>
            <person name="Lee J.J."/>
            <person name="Kang M.S."/>
            <person name="Kim G.S."/>
            <person name="Lee C.S."/>
            <person name="Lim S."/>
            <person name="Lee J."/>
            <person name="Roh S.H."/>
            <person name="Kang H."/>
            <person name="Ha J.M."/>
            <person name="Bae S."/>
            <person name="Jung H.Y."/>
            <person name="Kim M.K."/>
        </authorList>
    </citation>
    <scope>NUCLEOTIDE SEQUENCE [LARGE SCALE GENOMIC DNA]</scope>
    <source>
        <strain evidence="2 3">LCS9</strain>
    </source>
</reference>
<keyword evidence="1" id="KW-0812">Transmembrane</keyword>
<evidence type="ECO:0000256" key="1">
    <source>
        <dbReference type="SAM" id="Phobius"/>
    </source>
</evidence>
<evidence type="ECO:0000313" key="2">
    <source>
        <dbReference type="EMBL" id="ANE52668.1"/>
    </source>
</evidence>
<organism evidence="2 3">
    <name type="scientific">Flavisolibacter tropicus</name>
    <dbReference type="NCBI Taxonomy" id="1492898"/>
    <lineage>
        <taxon>Bacteria</taxon>
        <taxon>Pseudomonadati</taxon>
        <taxon>Bacteroidota</taxon>
        <taxon>Chitinophagia</taxon>
        <taxon>Chitinophagales</taxon>
        <taxon>Chitinophagaceae</taxon>
        <taxon>Flavisolibacter</taxon>
    </lineage>
</organism>
<name>A0A172U0F6_9BACT</name>
<keyword evidence="1" id="KW-1133">Transmembrane helix</keyword>
<dbReference type="KEGG" id="fla:SY85_21475"/>
<sequence length="63" mass="7242">MAHAKLVSYKQLVLVDLLFLQEVFLLLLVGFLMDYADKIWQVKSLILVKQNDSNGEVNIAYKT</sequence>
<dbReference type="EMBL" id="CP011390">
    <property type="protein sequence ID" value="ANE52668.1"/>
    <property type="molecule type" value="Genomic_DNA"/>
</dbReference>
<feature type="transmembrane region" description="Helical" evidence="1">
    <location>
        <begin position="12"/>
        <end position="33"/>
    </location>
</feature>
<reference evidence="3" key="1">
    <citation type="submission" date="2015-01" db="EMBL/GenBank/DDBJ databases">
        <title>Flavisolibacter sp./LCS9/ whole genome sequencing.</title>
        <authorList>
            <person name="Kim M.K."/>
            <person name="Srinivasan S."/>
            <person name="Lee J.-J."/>
        </authorList>
    </citation>
    <scope>NUCLEOTIDE SEQUENCE [LARGE SCALE GENOMIC DNA]</scope>
    <source>
        <strain evidence="3">LCS9</strain>
    </source>
</reference>
<keyword evidence="1" id="KW-0472">Membrane</keyword>
<dbReference type="AlphaFoldDB" id="A0A172U0F6"/>
<proteinExistence type="predicted"/>
<protein>
    <submittedName>
        <fullName evidence="2">Uncharacterized protein</fullName>
    </submittedName>
</protein>
<gene>
    <name evidence="2" type="ORF">SY85_21475</name>
</gene>
<accession>A0A172U0F6</accession>
<dbReference type="Proteomes" id="UP000077177">
    <property type="component" value="Chromosome"/>
</dbReference>